<dbReference type="AlphaFoldDB" id="A0A6C0M1Q1"/>
<reference evidence="1" key="1">
    <citation type="journal article" date="2020" name="Nature">
        <title>Giant virus diversity and host interactions through global metagenomics.</title>
        <authorList>
            <person name="Schulz F."/>
            <person name="Roux S."/>
            <person name="Paez-Espino D."/>
            <person name="Jungbluth S."/>
            <person name="Walsh D.A."/>
            <person name="Denef V.J."/>
            <person name="McMahon K.D."/>
            <person name="Konstantinidis K.T."/>
            <person name="Eloe-Fadrosh E.A."/>
            <person name="Kyrpides N.C."/>
            <person name="Woyke T."/>
        </authorList>
    </citation>
    <scope>NUCLEOTIDE SEQUENCE</scope>
    <source>
        <strain evidence="1">GVMAG-S-1035124-57</strain>
    </source>
</reference>
<sequence length="42" mass="4826">MFFLVILVLDLELDLDLDLVLGFLDMGKQKMNVPLLVDIYSL</sequence>
<proteinExistence type="predicted"/>
<protein>
    <submittedName>
        <fullName evidence="1">Uncharacterized protein</fullName>
    </submittedName>
</protein>
<evidence type="ECO:0000313" key="1">
    <source>
        <dbReference type="EMBL" id="QHU36215.1"/>
    </source>
</evidence>
<organism evidence="1">
    <name type="scientific">viral metagenome</name>
    <dbReference type="NCBI Taxonomy" id="1070528"/>
    <lineage>
        <taxon>unclassified sequences</taxon>
        <taxon>metagenomes</taxon>
        <taxon>organismal metagenomes</taxon>
    </lineage>
</organism>
<accession>A0A6C0M1Q1</accession>
<name>A0A6C0M1Q1_9ZZZZ</name>
<dbReference type="EMBL" id="MN740633">
    <property type="protein sequence ID" value="QHU36215.1"/>
    <property type="molecule type" value="Genomic_DNA"/>
</dbReference>